<accession>A0ABP9LGK7</accession>
<sequence length="110" mass="12613">MNRLQFIIAIAIILFVAFALGWLARWLVNRFSQVSSADLGEMEELARALHDAEETRDQAIAYLQQRENELTNQLSQTEAELRAAMEGLREARAETEELRSYIEQMNQGAQ</sequence>
<organism evidence="3 4">
    <name type="scientific">[Roseibacterium] beibuensis</name>
    <dbReference type="NCBI Taxonomy" id="1193142"/>
    <lineage>
        <taxon>Bacteria</taxon>
        <taxon>Pseudomonadati</taxon>
        <taxon>Pseudomonadota</taxon>
        <taxon>Alphaproteobacteria</taxon>
        <taxon>Rhodobacterales</taxon>
        <taxon>Roseobacteraceae</taxon>
        <taxon>Roseicyclus</taxon>
    </lineage>
</organism>
<keyword evidence="2" id="KW-0812">Transmembrane</keyword>
<dbReference type="SUPFAM" id="SSF46579">
    <property type="entry name" value="Prefoldin"/>
    <property type="match status" value="1"/>
</dbReference>
<feature type="coiled-coil region" evidence="1">
    <location>
        <begin position="42"/>
        <end position="108"/>
    </location>
</feature>
<proteinExistence type="predicted"/>
<comment type="caution">
    <text evidence="3">The sequence shown here is derived from an EMBL/GenBank/DDBJ whole genome shotgun (WGS) entry which is preliminary data.</text>
</comment>
<keyword evidence="2" id="KW-1133">Transmembrane helix</keyword>
<dbReference type="EMBL" id="BAABHW010000004">
    <property type="protein sequence ID" value="GAA5078051.1"/>
    <property type="molecule type" value="Genomic_DNA"/>
</dbReference>
<dbReference type="Proteomes" id="UP001499910">
    <property type="component" value="Unassembled WGS sequence"/>
</dbReference>
<keyword evidence="2" id="KW-0472">Membrane</keyword>
<evidence type="ECO:0000256" key="2">
    <source>
        <dbReference type="SAM" id="Phobius"/>
    </source>
</evidence>
<feature type="transmembrane region" description="Helical" evidence="2">
    <location>
        <begin position="6"/>
        <end position="28"/>
    </location>
</feature>
<evidence type="ECO:0000256" key="1">
    <source>
        <dbReference type="SAM" id="Coils"/>
    </source>
</evidence>
<name>A0ABP9LGK7_9RHOB</name>
<keyword evidence="4" id="KW-1185">Reference proteome</keyword>
<keyword evidence="1" id="KW-0175">Coiled coil</keyword>
<evidence type="ECO:0000313" key="4">
    <source>
        <dbReference type="Proteomes" id="UP001499910"/>
    </source>
</evidence>
<evidence type="ECO:0000313" key="3">
    <source>
        <dbReference type="EMBL" id="GAA5078051.1"/>
    </source>
</evidence>
<protein>
    <submittedName>
        <fullName evidence="3">Uncharacterized protein</fullName>
    </submittedName>
</protein>
<dbReference type="RefSeq" id="WP_222191473.1">
    <property type="nucleotide sequence ID" value="NZ_BAABHW010000004.1"/>
</dbReference>
<gene>
    <name evidence="3" type="ORF">GCM10023209_28950</name>
</gene>
<reference evidence="4" key="1">
    <citation type="journal article" date="2019" name="Int. J. Syst. Evol. Microbiol.">
        <title>The Global Catalogue of Microorganisms (GCM) 10K type strain sequencing project: providing services to taxonomists for standard genome sequencing and annotation.</title>
        <authorList>
            <consortium name="The Broad Institute Genomics Platform"/>
            <consortium name="The Broad Institute Genome Sequencing Center for Infectious Disease"/>
            <person name="Wu L."/>
            <person name="Ma J."/>
        </authorList>
    </citation>
    <scope>NUCLEOTIDE SEQUENCE [LARGE SCALE GENOMIC DNA]</scope>
    <source>
        <strain evidence="4">JCM 18015</strain>
    </source>
</reference>